<sequence length="185" mass="21937">MVKRRIQTTISDEAYKIIERHKEKFGGMNAVIEEALRLLDRKEDILSEDDLLLIKLIRDLDFTGCGRTQYLYLILGDIDRAVKESLMETAVEWFLKKPFGEISLEEFLETVKRGWTILNRADYIEITKKEDSIVFFCEHTMRKREVSEFLANHILSIYEKYYSKDWDFSLSVTTNSFTIKFTPKR</sequence>
<comment type="caution">
    <text evidence="1">The sequence shown here is derived from an EMBL/GenBank/DDBJ whole genome shotgun (WGS) entry which is preliminary data.</text>
</comment>
<evidence type="ECO:0000313" key="1">
    <source>
        <dbReference type="EMBL" id="HGT82145.1"/>
    </source>
</evidence>
<reference evidence="1" key="1">
    <citation type="journal article" date="2020" name="mSystems">
        <title>Genome- and Community-Level Interaction Insights into Carbon Utilization and Element Cycling Functions of Hydrothermarchaeota in Hydrothermal Sediment.</title>
        <authorList>
            <person name="Zhou Z."/>
            <person name="Liu Y."/>
            <person name="Xu W."/>
            <person name="Pan J."/>
            <person name="Luo Z.H."/>
            <person name="Li M."/>
        </authorList>
    </citation>
    <scope>NUCLEOTIDE SEQUENCE [LARGE SCALE GENOMIC DNA]</scope>
    <source>
        <strain evidence="1">SpSt-587</strain>
    </source>
</reference>
<dbReference type="EMBL" id="DSYZ01000007">
    <property type="protein sequence ID" value="HGT82145.1"/>
    <property type="molecule type" value="Genomic_DNA"/>
</dbReference>
<accession>A0A7J3M1A2</accession>
<protein>
    <submittedName>
        <fullName evidence="1">Uncharacterized protein</fullName>
    </submittedName>
</protein>
<gene>
    <name evidence="1" type="ORF">ENT52_00195</name>
</gene>
<proteinExistence type="predicted"/>
<name>A0A7J3M1A2_ARCFL</name>
<organism evidence="1">
    <name type="scientific">Archaeoglobus fulgidus</name>
    <dbReference type="NCBI Taxonomy" id="2234"/>
    <lineage>
        <taxon>Archaea</taxon>
        <taxon>Methanobacteriati</taxon>
        <taxon>Methanobacteriota</taxon>
        <taxon>Archaeoglobi</taxon>
        <taxon>Archaeoglobales</taxon>
        <taxon>Archaeoglobaceae</taxon>
        <taxon>Archaeoglobus</taxon>
    </lineage>
</organism>
<dbReference type="AlphaFoldDB" id="A0A7J3M1A2"/>